<evidence type="ECO:0000256" key="1">
    <source>
        <dbReference type="SAM" id="MobiDB-lite"/>
    </source>
</evidence>
<feature type="compositionally biased region" description="Pro residues" evidence="1">
    <location>
        <begin position="195"/>
        <end position="205"/>
    </location>
</feature>
<feature type="compositionally biased region" description="Basic and acidic residues" evidence="1">
    <location>
        <begin position="67"/>
        <end position="82"/>
    </location>
</feature>
<feature type="compositionally biased region" description="Basic and acidic residues" evidence="1">
    <location>
        <begin position="243"/>
        <end position="252"/>
    </location>
</feature>
<feature type="compositionally biased region" description="Acidic residues" evidence="1">
    <location>
        <begin position="57"/>
        <end position="66"/>
    </location>
</feature>
<keyword evidence="3" id="KW-1185">Reference proteome</keyword>
<feature type="compositionally biased region" description="Low complexity" evidence="1">
    <location>
        <begin position="397"/>
        <end position="414"/>
    </location>
</feature>
<accession>A0ABM5J0Z3</accession>
<feature type="region of interest" description="Disordered" evidence="1">
    <location>
        <begin position="163"/>
        <end position="304"/>
    </location>
</feature>
<feature type="region of interest" description="Disordered" evidence="1">
    <location>
        <begin position="329"/>
        <end position="414"/>
    </location>
</feature>
<sequence length="414" mass="46674">MSSVITRAEARRRMAAQQGPNPGQGWSAARPTRTPWRSLKRARAVESSPEPIMSSDSDVEMVDDPITEQREWRLRKATRDGRIPPGTSAVGGQTPEIRDEEATPSSGHIEAVSRAMAQKQAGPEVRDPAEQEREQEPERKAKLHRHHVEAAIRWHAKLKEAEEEERRMWEVPPTPRYLAEEPAAEGKDEEEEWTPSPPRWLPEVPPTLRYEPKWHFGEEPVSEEEAPMATPPWRPEVPLTPRGDPEGHRDEDPGNGGEVPRATPPWRPARPPTPRYPQPEPSTPETPFPTTEGSTTVRTDVPAAHVSHSTRAFIAEGVRWRQQSVVSTWPEGPVTEADGDKPRIWEEEAPHMNPRDPRKRGRPDAWAPPTPSTGPCDMKEATHSEEPLEKGPWVWPVDQSIIRSQSSSRSVDKQ</sequence>
<dbReference type="EnsemblMetazoa" id="XM_044456558.1">
    <property type="protein sequence ID" value="XP_044312493.1"/>
    <property type="gene ID" value="LOC123037083"/>
</dbReference>
<dbReference type="Proteomes" id="UP001652680">
    <property type="component" value="Unassembled WGS sequence"/>
</dbReference>
<protein>
    <submittedName>
        <fullName evidence="2">Uncharacterized protein</fullName>
    </submittedName>
</protein>
<dbReference type="RefSeq" id="XP_044312493.1">
    <property type="nucleotide sequence ID" value="XM_044456558.1"/>
</dbReference>
<feature type="region of interest" description="Disordered" evidence="1">
    <location>
        <begin position="1"/>
        <end position="145"/>
    </location>
</feature>
<dbReference type="GeneID" id="123037083"/>
<feature type="compositionally biased region" description="Basic and acidic residues" evidence="1">
    <location>
        <begin position="377"/>
        <end position="389"/>
    </location>
</feature>
<reference evidence="2" key="2">
    <citation type="submission" date="2025-05" db="UniProtKB">
        <authorList>
            <consortium name="EnsemblMetazoa"/>
        </authorList>
    </citation>
    <scope>IDENTIFICATION</scope>
</reference>
<proteinExistence type="predicted"/>
<organism evidence="2 3">
    <name type="scientific">Drosophila rhopaloa</name>
    <name type="common">Fruit fly</name>
    <dbReference type="NCBI Taxonomy" id="1041015"/>
    <lineage>
        <taxon>Eukaryota</taxon>
        <taxon>Metazoa</taxon>
        <taxon>Ecdysozoa</taxon>
        <taxon>Arthropoda</taxon>
        <taxon>Hexapoda</taxon>
        <taxon>Insecta</taxon>
        <taxon>Pterygota</taxon>
        <taxon>Neoptera</taxon>
        <taxon>Endopterygota</taxon>
        <taxon>Diptera</taxon>
        <taxon>Brachycera</taxon>
        <taxon>Muscomorpha</taxon>
        <taxon>Ephydroidea</taxon>
        <taxon>Drosophilidae</taxon>
        <taxon>Drosophila</taxon>
        <taxon>Sophophora</taxon>
    </lineage>
</organism>
<name>A0ABM5J0Z3_DRORH</name>
<evidence type="ECO:0000313" key="2">
    <source>
        <dbReference type="EnsemblMetazoa" id="XP_044312493.1"/>
    </source>
</evidence>
<feature type="compositionally biased region" description="Basic and acidic residues" evidence="1">
    <location>
        <begin position="124"/>
        <end position="140"/>
    </location>
</feature>
<feature type="compositionally biased region" description="Pro residues" evidence="1">
    <location>
        <begin position="262"/>
        <end position="287"/>
    </location>
</feature>
<feature type="compositionally biased region" description="Basic and acidic residues" evidence="1">
    <location>
        <begin position="338"/>
        <end position="356"/>
    </location>
</feature>
<evidence type="ECO:0000313" key="3">
    <source>
        <dbReference type="Proteomes" id="UP001652680"/>
    </source>
</evidence>
<reference evidence="3" key="1">
    <citation type="journal article" date="2021" name="Elife">
        <title>Highly contiguous assemblies of 101 drosophilid genomes.</title>
        <authorList>
            <person name="Kim B.Y."/>
            <person name="Wang J.R."/>
            <person name="Miller D.E."/>
            <person name="Barmina O."/>
            <person name="Delaney E."/>
            <person name="Thompson A."/>
            <person name="Comeault A.A."/>
            <person name="Peede D."/>
            <person name="D'Agostino E.R."/>
            <person name="Pelaez J."/>
            <person name="Aguilar J.M."/>
            <person name="Haji D."/>
            <person name="Matsunaga T."/>
            <person name="Armstrong E.E."/>
            <person name="Zych M."/>
            <person name="Ogawa Y."/>
            <person name="Stamenkovic-Radak M."/>
            <person name="Jelic M."/>
            <person name="Veselinovic M.S."/>
            <person name="Tanaskovic M."/>
            <person name="Eric P."/>
            <person name="Gao J.J."/>
            <person name="Katoh T.K."/>
            <person name="Toda M.J."/>
            <person name="Watabe H."/>
            <person name="Watada M."/>
            <person name="Davis J.S."/>
            <person name="Moyle L.C."/>
            <person name="Manoli G."/>
            <person name="Bertolini E."/>
            <person name="Kostal V."/>
            <person name="Hawley R.S."/>
            <person name="Takahashi A."/>
            <person name="Jones C.D."/>
            <person name="Price D.K."/>
            <person name="Whiteman N."/>
            <person name="Kopp A."/>
            <person name="Matute D.R."/>
            <person name="Petrov D.A."/>
        </authorList>
    </citation>
    <scope>NUCLEOTIDE SEQUENCE [LARGE SCALE GENOMIC DNA]</scope>
</reference>